<dbReference type="Proteomes" id="UP000192775">
    <property type="component" value="Chromosome"/>
</dbReference>
<evidence type="ECO:0000313" key="2">
    <source>
        <dbReference type="Proteomes" id="UP000192775"/>
    </source>
</evidence>
<dbReference type="KEGG" id="cphy:B5808_06505"/>
<proteinExistence type="predicted"/>
<gene>
    <name evidence="1" type="ORF">B5808_06505</name>
</gene>
<reference evidence="1 2" key="1">
    <citation type="submission" date="2017-04" db="EMBL/GenBank/DDBJ databases">
        <authorList>
            <person name="Afonso C.L."/>
            <person name="Miller P.J."/>
            <person name="Scott M.A."/>
            <person name="Spackman E."/>
            <person name="Goraichik I."/>
            <person name="Dimitrov K.M."/>
            <person name="Suarez D.L."/>
            <person name="Swayne D.E."/>
        </authorList>
    </citation>
    <scope>NUCLEOTIDE SEQUENCE [LARGE SCALE GENOMIC DNA]</scope>
    <source>
        <strain evidence="2">XA(T)</strain>
    </source>
</reference>
<evidence type="ECO:0000313" key="1">
    <source>
        <dbReference type="EMBL" id="ARJ04904.1"/>
    </source>
</evidence>
<protein>
    <submittedName>
        <fullName evidence="1">Uncharacterized protein</fullName>
    </submittedName>
</protein>
<dbReference type="AlphaFoldDB" id="A0A1X9LI96"/>
<dbReference type="STRING" id="1619308.B5808_06505"/>
<dbReference type="EMBL" id="CP020715">
    <property type="protein sequence ID" value="ARJ04904.1"/>
    <property type="molecule type" value="Genomic_DNA"/>
</dbReference>
<sequence length="163" mass="17213">MTDHLRSDDFDDTEFSGEPAIIAAPWSTKAAFWLWLTEALIAVINGVLVLVFGPTLAAGLDPDLAATTAGVAIGFGILLIVAALFRALCAVYVLRGRTWAKYTLTILGVIGVGSALTQVTTAPGTTIASVLVTIAAIVFLYLPDSNAYFRRISEERLAGKARG</sequence>
<keyword evidence="2" id="KW-1185">Reference proteome</keyword>
<dbReference type="RefSeq" id="WP_085019042.1">
    <property type="nucleotide sequence ID" value="NZ_BMHD01000002.1"/>
</dbReference>
<name>A0A1X9LI96_9MICO</name>
<organism evidence="1 2">
    <name type="scientific">Cnuibacter physcomitrellae</name>
    <dbReference type="NCBI Taxonomy" id="1619308"/>
    <lineage>
        <taxon>Bacteria</taxon>
        <taxon>Bacillati</taxon>
        <taxon>Actinomycetota</taxon>
        <taxon>Actinomycetes</taxon>
        <taxon>Micrococcales</taxon>
        <taxon>Microbacteriaceae</taxon>
        <taxon>Cnuibacter</taxon>
    </lineage>
</organism>
<accession>A0A1X9LI96</accession>